<name>A0A1C7IBE5_9FIRM</name>
<evidence type="ECO:0000313" key="4">
    <source>
        <dbReference type="Proteomes" id="UP000092574"/>
    </source>
</evidence>
<dbReference type="AlphaFoldDB" id="A0A1C7IBE5"/>
<dbReference type="SUPFAM" id="SSF52016">
    <property type="entry name" value="LeuD/IlvD-like"/>
    <property type="match status" value="1"/>
</dbReference>
<proteinExistence type="predicted"/>
<keyword evidence="4" id="KW-1185">Reference proteome</keyword>
<dbReference type="Pfam" id="PF01989">
    <property type="entry name" value="AcnX_swivel_put"/>
    <property type="match status" value="1"/>
</dbReference>
<dbReference type="EMBL" id="CP015405">
    <property type="protein sequence ID" value="ANU76143.1"/>
    <property type="molecule type" value="Genomic_DNA"/>
</dbReference>
<organism evidence="3 4">
    <name type="scientific">Blautia pseudococcoides</name>
    <dbReference type="NCBI Taxonomy" id="1796616"/>
    <lineage>
        <taxon>Bacteria</taxon>
        <taxon>Bacillati</taxon>
        <taxon>Bacillota</taxon>
        <taxon>Clostridia</taxon>
        <taxon>Lachnospirales</taxon>
        <taxon>Lachnospiraceae</taxon>
        <taxon>Blautia</taxon>
    </lineage>
</organism>
<evidence type="ECO:0000313" key="3">
    <source>
        <dbReference type="EMBL" id="ANU76143.1"/>
    </source>
</evidence>
<gene>
    <name evidence="3" type="ORF">A4V09_10395</name>
</gene>
<dbReference type="STRING" id="1796616.A4V09_10395"/>
<evidence type="ECO:0000259" key="2">
    <source>
        <dbReference type="Pfam" id="PF01989"/>
    </source>
</evidence>
<dbReference type="InterPro" id="IPR002840">
    <property type="entry name" value="PMDh-S-like_dom"/>
</dbReference>
<protein>
    <recommendedName>
        <fullName evidence="2">Phosphomevalonate dehydratase small subunit-like domain-containing protein</fullName>
    </recommendedName>
</protein>
<dbReference type="Proteomes" id="UP000092574">
    <property type="component" value="Chromosome"/>
</dbReference>
<sequence>MGKRFTCHKISEGRAEAQAIVSKDHIMFYLIDPATGTVIEKAHDLEGRSIAHKALIFPGGKGSSVVQADGLYQLNQRENSPAAMIIEHPETVLVSSAIIMEVPMVDRVDPAFYETVKDGDRIVVDADQGIIEILEETEDSK</sequence>
<dbReference type="InterPro" id="IPR012016">
    <property type="entry name" value="PMDh-S-like"/>
</dbReference>
<feature type="domain" description="Phosphomevalonate dehydratase small subunit-like" evidence="2">
    <location>
        <begin position="29"/>
        <end position="105"/>
    </location>
</feature>
<dbReference type="OrthoDB" id="9815264at2"/>
<dbReference type="KEGG" id="byl:A4V09_10395"/>
<dbReference type="GO" id="GO:0016829">
    <property type="term" value="F:lyase activity"/>
    <property type="evidence" value="ECO:0007669"/>
    <property type="project" value="UniProtKB-KW"/>
</dbReference>
<accession>A0A1C7IBE5</accession>
<dbReference type="RefSeq" id="WP_065542319.1">
    <property type="nucleotide sequence ID" value="NZ_CP015405.2"/>
</dbReference>
<evidence type="ECO:0000256" key="1">
    <source>
        <dbReference type="ARBA" id="ARBA00023239"/>
    </source>
</evidence>
<dbReference type="Gene3D" id="3.50.30.10">
    <property type="entry name" value="Phosphohistidine domain"/>
    <property type="match status" value="1"/>
</dbReference>
<dbReference type="PIRSF" id="PIRSF004966">
    <property type="entry name" value="UCP004966"/>
    <property type="match status" value="1"/>
</dbReference>
<keyword evidence="1" id="KW-0456">Lyase</keyword>
<reference evidence="3" key="1">
    <citation type="submission" date="2017-04" db="EMBL/GenBank/DDBJ databases">
        <title>Complete Genome Sequences of Twelve Strains of a Stable Defined Moderately Diverse Mouse Microbiota 2 (sDMDMm2).</title>
        <authorList>
            <person name="Uchimura Y."/>
            <person name="Wyss M."/>
            <person name="Brugiroux S."/>
            <person name="Limenitakis J.P."/>
            <person name="Stecher B."/>
            <person name="McCoy K.D."/>
            <person name="Macpherson A.J."/>
        </authorList>
    </citation>
    <scope>NUCLEOTIDE SEQUENCE</scope>
    <source>
        <strain evidence="3">YL58</strain>
    </source>
</reference>